<evidence type="ECO:0000256" key="9">
    <source>
        <dbReference type="ARBA" id="ARBA00076414"/>
    </source>
</evidence>
<dbReference type="NCBIfam" id="NF010738">
    <property type="entry name" value="PRK14140.1"/>
    <property type="match status" value="1"/>
</dbReference>
<dbReference type="Proteomes" id="UP000526307">
    <property type="component" value="Unassembled WGS sequence"/>
</dbReference>
<dbReference type="Pfam" id="PF01025">
    <property type="entry name" value="GrpE"/>
    <property type="match status" value="1"/>
</dbReference>
<dbReference type="GO" id="GO:0051087">
    <property type="term" value="F:protein-folding chaperone binding"/>
    <property type="evidence" value="ECO:0007669"/>
    <property type="project" value="InterPro"/>
</dbReference>
<dbReference type="AlphaFoldDB" id="A0A7Y8VRY2"/>
<dbReference type="GO" id="GO:0005737">
    <property type="term" value="C:cytoplasm"/>
    <property type="evidence" value="ECO:0007669"/>
    <property type="project" value="UniProtKB-SubCell"/>
</dbReference>
<keyword evidence="5 10" id="KW-0346">Stress response</keyword>
<dbReference type="SUPFAM" id="SSF51064">
    <property type="entry name" value="Head domain of nucleotide exchange factor GrpE"/>
    <property type="match status" value="1"/>
</dbReference>
<comment type="subcellular location">
    <subcellularLocation>
        <location evidence="1 10">Cytoplasm</location>
    </subcellularLocation>
</comment>
<accession>A0A7Y8VRY2</accession>
<dbReference type="InterPro" id="IPR013805">
    <property type="entry name" value="GrpE_CC"/>
</dbReference>
<keyword evidence="6 10" id="KW-0143">Chaperone</keyword>
<comment type="function">
    <text evidence="7 10 11">Participates actively in the response to hyperosmotic and heat shock by preventing the aggregation of stress-denatured proteins, in association with DnaK and GrpE. It is the nucleotide exchange factor for DnaK and may function as a thermosensor. Unfolded proteins bind initially to DnaJ; upon interaction with the DnaJ-bound protein, DnaK hydrolyzes its bound ATP, resulting in the formation of a stable complex. GrpE releases ADP from DnaK; ATP binding to DnaK triggers the release of the substrate protein, thus completing the reaction cycle. Several rounds of ATP-dependent interactions between DnaJ, DnaK and GrpE are required for fully efficient folding.</text>
</comment>
<dbReference type="HAMAP" id="MF_01151">
    <property type="entry name" value="GrpE"/>
    <property type="match status" value="1"/>
</dbReference>
<keyword evidence="4 10" id="KW-0963">Cytoplasm</keyword>
<keyword evidence="15" id="KW-1185">Reference proteome</keyword>
<evidence type="ECO:0000256" key="12">
    <source>
        <dbReference type="RuleBase" id="RU004478"/>
    </source>
</evidence>
<evidence type="ECO:0000256" key="7">
    <source>
        <dbReference type="ARBA" id="ARBA00053401"/>
    </source>
</evidence>
<evidence type="ECO:0000256" key="5">
    <source>
        <dbReference type="ARBA" id="ARBA00023016"/>
    </source>
</evidence>
<comment type="similarity">
    <text evidence="2 10 12">Belongs to the GrpE family.</text>
</comment>
<feature type="region of interest" description="Disordered" evidence="13">
    <location>
        <begin position="1"/>
        <end position="106"/>
    </location>
</feature>
<comment type="subunit">
    <text evidence="3 10">Homodimer.</text>
</comment>
<dbReference type="CDD" id="cd00446">
    <property type="entry name" value="GrpE"/>
    <property type="match status" value="1"/>
</dbReference>
<dbReference type="RefSeq" id="WP_178978376.1">
    <property type="nucleotide sequence ID" value="NZ_JABXYR010000001.1"/>
</dbReference>
<dbReference type="PRINTS" id="PR00773">
    <property type="entry name" value="GRPEPROTEIN"/>
</dbReference>
<evidence type="ECO:0000256" key="6">
    <source>
        <dbReference type="ARBA" id="ARBA00023186"/>
    </source>
</evidence>
<dbReference type="PROSITE" id="PS01071">
    <property type="entry name" value="GRPE"/>
    <property type="match status" value="1"/>
</dbReference>
<gene>
    <name evidence="10 14" type="primary">grpE</name>
    <name evidence="14" type="ORF">HW270_03770</name>
</gene>
<dbReference type="PANTHER" id="PTHR21237:SF23">
    <property type="entry name" value="GRPE PROTEIN HOMOLOG, MITOCHONDRIAL"/>
    <property type="match status" value="1"/>
</dbReference>
<evidence type="ECO:0000256" key="4">
    <source>
        <dbReference type="ARBA" id="ARBA00022490"/>
    </source>
</evidence>
<dbReference type="Gene3D" id="3.90.20.20">
    <property type="match status" value="1"/>
</dbReference>
<reference evidence="14 15" key="1">
    <citation type="submission" date="2020-06" db="EMBL/GenBank/DDBJ databases">
        <title>Mogibacterium timidum strain W9173 genomic sequence.</title>
        <authorList>
            <person name="Wade W.G."/>
            <person name="Johnston C.D."/>
            <person name="Chen T."/>
            <person name="Dewhirst F.E."/>
        </authorList>
    </citation>
    <scope>NUCLEOTIDE SEQUENCE [LARGE SCALE GENOMIC DNA]</scope>
    <source>
        <strain evidence="14 15">W9173</strain>
    </source>
</reference>
<comment type="caution">
    <text evidence="14">The sequence shown here is derived from an EMBL/GenBank/DDBJ whole genome shotgun (WGS) entry which is preliminary data.</text>
</comment>
<dbReference type="InterPro" id="IPR000740">
    <property type="entry name" value="GrpE"/>
</dbReference>
<evidence type="ECO:0000256" key="10">
    <source>
        <dbReference type="HAMAP-Rule" id="MF_01151"/>
    </source>
</evidence>
<evidence type="ECO:0000256" key="1">
    <source>
        <dbReference type="ARBA" id="ARBA00004496"/>
    </source>
</evidence>
<proteinExistence type="inferred from homology"/>
<dbReference type="GO" id="GO:0006457">
    <property type="term" value="P:protein folding"/>
    <property type="evidence" value="ECO:0007669"/>
    <property type="project" value="InterPro"/>
</dbReference>
<dbReference type="InterPro" id="IPR009012">
    <property type="entry name" value="GrpE_head"/>
</dbReference>
<evidence type="ECO:0000256" key="13">
    <source>
        <dbReference type="SAM" id="MobiDB-lite"/>
    </source>
</evidence>
<dbReference type="FunFam" id="2.30.22.10:FF:000001">
    <property type="entry name" value="Protein GrpE"/>
    <property type="match status" value="1"/>
</dbReference>
<name>A0A7Y8VRY2_9FIRM</name>
<dbReference type="GO" id="GO:0042803">
    <property type="term" value="F:protein homodimerization activity"/>
    <property type="evidence" value="ECO:0007669"/>
    <property type="project" value="InterPro"/>
</dbReference>
<evidence type="ECO:0000313" key="14">
    <source>
        <dbReference type="EMBL" id="NWO23200.1"/>
    </source>
</evidence>
<evidence type="ECO:0000313" key="15">
    <source>
        <dbReference type="Proteomes" id="UP000526307"/>
    </source>
</evidence>
<sequence length="236" mass="26052">MTEENKKDNINEAGDRTADKQVEAAESRKENSSNAQRTGSDAKPADTEVKTEAEVDGKTEPQDADKADNEAKDVPDSETEGDGTSDQTQRSENETDKPEEDGDSRYLRLMAEFRNYKKRVAKEKADIHAYANEKLVVELLGVLDNFERALASDPAADAEGYAQGMRLIFDQLLSALSEAGLEELRALGEEFDPKIHNAVMTADDEEYDSNKVCNVLQKGYSLNGKVIRPTMVTVAK</sequence>
<dbReference type="SUPFAM" id="SSF58014">
    <property type="entry name" value="Coiled-coil domain of nucleotide exchange factor GrpE"/>
    <property type="match status" value="1"/>
</dbReference>
<dbReference type="GO" id="GO:0000774">
    <property type="term" value="F:adenyl-nucleotide exchange factor activity"/>
    <property type="evidence" value="ECO:0007669"/>
    <property type="project" value="InterPro"/>
</dbReference>
<dbReference type="Gene3D" id="2.30.22.10">
    <property type="entry name" value="Head domain of nucleotide exchange factor GrpE"/>
    <property type="match status" value="1"/>
</dbReference>
<organism evidence="14 15">
    <name type="scientific">Mogibacterium timidum</name>
    <dbReference type="NCBI Taxonomy" id="35519"/>
    <lineage>
        <taxon>Bacteria</taxon>
        <taxon>Bacillati</taxon>
        <taxon>Bacillota</taxon>
        <taxon>Clostridia</taxon>
        <taxon>Peptostreptococcales</taxon>
        <taxon>Anaerovoracaceae</taxon>
        <taxon>Mogibacterium</taxon>
    </lineage>
</organism>
<evidence type="ECO:0000256" key="2">
    <source>
        <dbReference type="ARBA" id="ARBA00009054"/>
    </source>
</evidence>
<evidence type="ECO:0000256" key="11">
    <source>
        <dbReference type="RuleBase" id="RU000639"/>
    </source>
</evidence>
<dbReference type="EMBL" id="JABXYR010000001">
    <property type="protein sequence ID" value="NWO23200.1"/>
    <property type="molecule type" value="Genomic_DNA"/>
</dbReference>
<dbReference type="GO" id="GO:0051082">
    <property type="term" value="F:unfolded protein binding"/>
    <property type="evidence" value="ECO:0007669"/>
    <property type="project" value="TreeGrafter"/>
</dbReference>
<protein>
    <recommendedName>
        <fullName evidence="8 10">Protein GrpE</fullName>
    </recommendedName>
    <alternativeName>
        <fullName evidence="9 10">HSP-70 cofactor</fullName>
    </alternativeName>
</protein>
<feature type="compositionally biased region" description="Basic and acidic residues" evidence="13">
    <location>
        <begin position="1"/>
        <end position="31"/>
    </location>
</feature>
<evidence type="ECO:0000256" key="8">
    <source>
        <dbReference type="ARBA" id="ARBA00072274"/>
    </source>
</evidence>
<evidence type="ECO:0000256" key="3">
    <source>
        <dbReference type="ARBA" id="ARBA00011738"/>
    </source>
</evidence>
<feature type="compositionally biased region" description="Basic and acidic residues" evidence="13">
    <location>
        <begin position="43"/>
        <end position="75"/>
    </location>
</feature>
<dbReference type="PANTHER" id="PTHR21237">
    <property type="entry name" value="GRPE PROTEIN"/>
    <property type="match status" value="1"/>
</dbReference>